<dbReference type="RefSeq" id="XP_056494527.1">
    <property type="nucleotide sequence ID" value="XM_056625945.1"/>
</dbReference>
<accession>A0A9W9WBZ0</accession>
<dbReference type="Proteomes" id="UP001147747">
    <property type="component" value="Unassembled WGS sequence"/>
</dbReference>
<reference evidence="2" key="2">
    <citation type="journal article" date="2023" name="IMA Fungus">
        <title>Comparative genomic study of the Penicillium genus elucidates a diverse pangenome and 15 lateral gene transfer events.</title>
        <authorList>
            <person name="Petersen C."/>
            <person name="Sorensen T."/>
            <person name="Nielsen M.R."/>
            <person name="Sondergaard T.E."/>
            <person name="Sorensen J.L."/>
            <person name="Fitzpatrick D.A."/>
            <person name="Frisvad J.C."/>
            <person name="Nielsen K.L."/>
        </authorList>
    </citation>
    <scope>NUCLEOTIDE SEQUENCE</scope>
    <source>
        <strain evidence="2">IBT 29677</strain>
    </source>
</reference>
<feature type="region of interest" description="Disordered" evidence="1">
    <location>
        <begin position="37"/>
        <end position="72"/>
    </location>
</feature>
<evidence type="ECO:0000256" key="1">
    <source>
        <dbReference type="SAM" id="MobiDB-lite"/>
    </source>
</evidence>
<reference evidence="2" key="1">
    <citation type="submission" date="2022-12" db="EMBL/GenBank/DDBJ databases">
        <authorList>
            <person name="Petersen C."/>
        </authorList>
    </citation>
    <scope>NUCLEOTIDE SEQUENCE</scope>
    <source>
        <strain evidence="2">IBT 29677</strain>
    </source>
</reference>
<dbReference type="GeneID" id="81364925"/>
<feature type="compositionally biased region" description="Polar residues" evidence="1">
    <location>
        <begin position="1"/>
        <end position="10"/>
    </location>
</feature>
<gene>
    <name evidence="2" type="ORF">N7509_001308</name>
</gene>
<sequence length="95" mass="10290">MIREQLTLNPESEPASPRSSMQSNYPRMSAVSFYLPDVHTAPNSSNTSIGRDDIIPVTSNSPNSSNTSIGSDDLILAARNSNVARSPTRKLAEEK</sequence>
<evidence type="ECO:0000313" key="2">
    <source>
        <dbReference type="EMBL" id="KAJ5414681.1"/>
    </source>
</evidence>
<comment type="caution">
    <text evidence="2">The sequence shown here is derived from an EMBL/GenBank/DDBJ whole genome shotgun (WGS) entry which is preliminary data.</text>
</comment>
<name>A0A9W9WBZ0_9EURO</name>
<organism evidence="2 3">
    <name type="scientific">Penicillium cosmopolitanum</name>
    <dbReference type="NCBI Taxonomy" id="1131564"/>
    <lineage>
        <taxon>Eukaryota</taxon>
        <taxon>Fungi</taxon>
        <taxon>Dikarya</taxon>
        <taxon>Ascomycota</taxon>
        <taxon>Pezizomycotina</taxon>
        <taxon>Eurotiomycetes</taxon>
        <taxon>Eurotiomycetidae</taxon>
        <taxon>Eurotiales</taxon>
        <taxon>Aspergillaceae</taxon>
        <taxon>Penicillium</taxon>
    </lineage>
</organism>
<feature type="compositionally biased region" description="Low complexity" evidence="1">
    <location>
        <begin position="55"/>
        <end position="71"/>
    </location>
</feature>
<keyword evidence="3" id="KW-1185">Reference proteome</keyword>
<evidence type="ECO:0000313" key="3">
    <source>
        <dbReference type="Proteomes" id="UP001147747"/>
    </source>
</evidence>
<feature type="region of interest" description="Disordered" evidence="1">
    <location>
        <begin position="1"/>
        <end position="25"/>
    </location>
</feature>
<dbReference type="EMBL" id="JAPZBU010000003">
    <property type="protein sequence ID" value="KAJ5414681.1"/>
    <property type="molecule type" value="Genomic_DNA"/>
</dbReference>
<dbReference type="AlphaFoldDB" id="A0A9W9WBZ0"/>
<proteinExistence type="predicted"/>
<protein>
    <submittedName>
        <fullName evidence="2">Uncharacterized protein</fullName>
    </submittedName>
</protein>